<feature type="compositionally biased region" description="Acidic residues" evidence="1">
    <location>
        <begin position="137"/>
        <end position="151"/>
    </location>
</feature>
<reference evidence="2 3" key="1">
    <citation type="submission" date="2016-07" db="EMBL/GenBank/DDBJ databases">
        <title>Pervasive Adenine N6-methylation of Active Genes in Fungi.</title>
        <authorList>
            <consortium name="DOE Joint Genome Institute"/>
            <person name="Mondo S.J."/>
            <person name="Dannebaum R.O."/>
            <person name="Kuo R.C."/>
            <person name="Labutti K."/>
            <person name="Haridas S."/>
            <person name="Kuo A."/>
            <person name="Salamov A."/>
            <person name="Ahrendt S.R."/>
            <person name="Lipzen A."/>
            <person name="Sullivan W."/>
            <person name="Andreopoulos W.B."/>
            <person name="Clum A."/>
            <person name="Lindquist E."/>
            <person name="Daum C."/>
            <person name="Ramamoorthy G.K."/>
            <person name="Gryganskyi A."/>
            <person name="Culley D."/>
            <person name="Magnuson J.K."/>
            <person name="James T.Y."/>
            <person name="O'Malley M.A."/>
            <person name="Stajich J.E."/>
            <person name="Spatafora J.W."/>
            <person name="Visel A."/>
            <person name="Grigoriev I.V."/>
        </authorList>
    </citation>
    <scope>NUCLEOTIDE SEQUENCE [LARGE SCALE GENOMIC DNA]</scope>
    <source>
        <strain evidence="2 3">PL171</strain>
    </source>
</reference>
<feature type="compositionally biased region" description="Basic and acidic residues" evidence="1">
    <location>
        <begin position="13"/>
        <end position="31"/>
    </location>
</feature>
<sequence>MEQDEEVDDGGYSDERGECSTWGEERTREGCGEVESTLVEKYAHDWDVELDHDDEGGDAASGVFGFAAGAAKVVAPANAFAPVAKAGPVGGVQGNSAPDLADSALATKATEWDGAPAAATATTSHGSSHSSLPQGEPMDDGDDDYDDDDDGYVYRPSSP</sequence>
<feature type="region of interest" description="Disordered" evidence="1">
    <location>
        <begin position="1"/>
        <end position="32"/>
    </location>
</feature>
<protein>
    <submittedName>
        <fullName evidence="2">Uncharacterized protein</fullName>
    </submittedName>
</protein>
<comment type="caution">
    <text evidence="2">The sequence shown here is derived from an EMBL/GenBank/DDBJ whole genome shotgun (WGS) entry which is preliminary data.</text>
</comment>
<dbReference type="AlphaFoldDB" id="A0A1Y2HVT7"/>
<organism evidence="2 3">
    <name type="scientific">Catenaria anguillulae PL171</name>
    <dbReference type="NCBI Taxonomy" id="765915"/>
    <lineage>
        <taxon>Eukaryota</taxon>
        <taxon>Fungi</taxon>
        <taxon>Fungi incertae sedis</taxon>
        <taxon>Blastocladiomycota</taxon>
        <taxon>Blastocladiomycetes</taxon>
        <taxon>Blastocladiales</taxon>
        <taxon>Catenariaceae</taxon>
        <taxon>Catenaria</taxon>
    </lineage>
</organism>
<accession>A0A1Y2HVT7</accession>
<feature type="compositionally biased region" description="Low complexity" evidence="1">
    <location>
        <begin position="114"/>
        <end position="131"/>
    </location>
</feature>
<evidence type="ECO:0000313" key="2">
    <source>
        <dbReference type="EMBL" id="ORZ38737.1"/>
    </source>
</evidence>
<feature type="compositionally biased region" description="Acidic residues" evidence="1">
    <location>
        <begin position="1"/>
        <end position="12"/>
    </location>
</feature>
<dbReference type="Proteomes" id="UP000193411">
    <property type="component" value="Unassembled WGS sequence"/>
</dbReference>
<name>A0A1Y2HVT7_9FUNG</name>
<dbReference type="EMBL" id="MCFL01000007">
    <property type="protein sequence ID" value="ORZ38737.1"/>
    <property type="molecule type" value="Genomic_DNA"/>
</dbReference>
<proteinExistence type="predicted"/>
<evidence type="ECO:0000256" key="1">
    <source>
        <dbReference type="SAM" id="MobiDB-lite"/>
    </source>
</evidence>
<feature type="region of interest" description="Disordered" evidence="1">
    <location>
        <begin position="85"/>
        <end position="159"/>
    </location>
</feature>
<gene>
    <name evidence="2" type="ORF">BCR44DRAFT_1280996</name>
</gene>
<keyword evidence="3" id="KW-1185">Reference proteome</keyword>
<evidence type="ECO:0000313" key="3">
    <source>
        <dbReference type="Proteomes" id="UP000193411"/>
    </source>
</evidence>